<dbReference type="EMBL" id="JAATJH010000002">
    <property type="protein sequence ID" value="NJC26031.1"/>
    <property type="molecule type" value="Genomic_DNA"/>
</dbReference>
<dbReference type="InterPro" id="IPR008969">
    <property type="entry name" value="CarboxyPept-like_regulatory"/>
</dbReference>
<dbReference type="InterPro" id="IPR039426">
    <property type="entry name" value="TonB-dep_rcpt-like"/>
</dbReference>
<dbReference type="InterPro" id="IPR036942">
    <property type="entry name" value="Beta-barrel_TonB_sf"/>
</dbReference>
<dbReference type="InterPro" id="IPR023996">
    <property type="entry name" value="TonB-dep_OMP_SusC/RagA"/>
</dbReference>
<evidence type="ECO:0000256" key="4">
    <source>
        <dbReference type="ARBA" id="ARBA00022692"/>
    </source>
</evidence>
<keyword evidence="3 8" id="KW-1134">Transmembrane beta strand</keyword>
<evidence type="ECO:0000259" key="11">
    <source>
        <dbReference type="Pfam" id="PF00593"/>
    </source>
</evidence>
<keyword evidence="10" id="KW-0732">Signal</keyword>
<evidence type="ECO:0000256" key="6">
    <source>
        <dbReference type="ARBA" id="ARBA00023136"/>
    </source>
</evidence>
<evidence type="ECO:0000313" key="13">
    <source>
        <dbReference type="EMBL" id="NJC26031.1"/>
    </source>
</evidence>
<dbReference type="SUPFAM" id="SSF56935">
    <property type="entry name" value="Porins"/>
    <property type="match status" value="1"/>
</dbReference>
<comment type="caution">
    <text evidence="13">The sequence shown here is derived from an EMBL/GenBank/DDBJ whole genome shotgun (WGS) entry which is preliminary data.</text>
</comment>
<dbReference type="RefSeq" id="WP_168036793.1">
    <property type="nucleotide sequence ID" value="NZ_JAATJH010000002.1"/>
</dbReference>
<organism evidence="13 14">
    <name type="scientific">Neolewinella antarctica</name>
    <dbReference type="NCBI Taxonomy" id="442734"/>
    <lineage>
        <taxon>Bacteria</taxon>
        <taxon>Pseudomonadati</taxon>
        <taxon>Bacteroidota</taxon>
        <taxon>Saprospiria</taxon>
        <taxon>Saprospirales</taxon>
        <taxon>Lewinellaceae</taxon>
        <taxon>Neolewinella</taxon>
    </lineage>
</organism>
<evidence type="ECO:0000256" key="10">
    <source>
        <dbReference type="SAM" id="SignalP"/>
    </source>
</evidence>
<evidence type="ECO:0000256" key="3">
    <source>
        <dbReference type="ARBA" id="ARBA00022452"/>
    </source>
</evidence>
<feature type="chain" id="PRO_5045342474" evidence="10">
    <location>
        <begin position="30"/>
        <end position="1042"/>
    </location>
</feature>
<dbReference type="SUPFAM" id="SSF49464">
    <property type="entry name" value="Carboxypeptidase regulatory domain-like"/>
    <property type="match status" value="1"/>
</dbReference>
<evidence type="ECO:0000256" key="1">
    <source>
        <dbReference type="ARBA" id="ARBA00004571"/>
    </source>
</evidence>
<keyword evidence="2 8" id="KW-0813">Transport</keyword>
<dbReference type="Pfam" id="PF07715">
    <property type="entry name" value="Plug"/>
    <property type="match status" value="1"/>
</dbReference>
<feature type="domain" description="TonB-dependent receptor plug" evidence="12">
    <location>
        <begin position="118"/>
        <end position="240"/>
    </location>
</feature>
<evidence type="ECO:0000256" key="8">
    <source>
        <dbReference type="PROSITE-ProRule" id="PRU01360"/>
    </source>
</evidence>
<evidence type="ECO:0000259" key="12">
    <source>
        <dbReference type="Pfam" id="PF07715"/>
    </source>
</evidence>
<evidence type="ECO:0000256" key="9">
    <source>
        <dbReference type="RuleBase" id="RU003357"/>
    </source>
</evidence>
<sequence length="1042" mass="113888">MPVLYPVRLFAVIALFLLTAAALSGQQSATGTVVGEDGLPLIGVSILVANSSSGTITDADGRYSLSTAPGAELVFSYTGYTTQRLSVPPSGALDVTLQSGALLDEVVVTALGITREKKALGYSVDELQADEITQLRQPNIVNAMQGQAAGVQVSSAGGGPGQAARIIIRGVNSIDPSADNQPLFVIDGIPISNETLTVGGGGSRNVSNRVADINPNDIETLTILKGGAATALYGLRASTGAVVITTKRGKAGKVSIDYSSSYGSETVNKFPDVQKTYTQGFGGAYDADSFWPSWGPTVAEARNQDPNHPAELFNNYENAFGRGEQWRNTVSVSGGDEKAQFRTSLSHLTHDGVLPFSTYENTSFLINADYRASEKFSFGGGMNYIRSGGNRVDADRFNTRLTYWAPQSDVNDFIQPDGSMNGYRFNGAGGNNPIYGEATNKFVDDVDRYIGNLKFTYSPTDYLTFNYLLGLDQYTDFRRNTGQGPVFVGAPNFEDNGLGFVEETSIRRRDLTSNINGILTKDVTPDFGVRFLAGFDVFDSNYNRTSVRGSELDIFDLYTLGNASVFTRSTNVTERRLLGLYGDLSFEFRKAVYLSITGRNDWTSTLPKDSRSFFYPSVSLGVVLSDLTELPEALSFVKFRASYAGIGKDTEPYRTNTIYATNNPINEGTLWTRGNQQGSPDLTPERTNTFEVGVDLRFLDNRIGVDFTWYNATSIDQILAVPVSNATGFTTFVLNAGSLRNRGVEMRLTATPVRTEKFSWDVSANFTRNRNEVLDIFEGLDEIPISSSFGYAGSSASIRLVPGLPYGNIYGTSYARFNPDLNPDPDEDPSLFIDESQPRLIGDDGFPVRETNQKILGNAQPQWFGAFNSTIRYERFSFSFMLDTRRGVQKYNQQGNFFSAFGISPETLNRNETIVFEGVTADGQPNTKEVFLGQGVGPDGEDYGVGYYRNVFRGVTENFIEDADWIRLRNVSLSYDLPASLFANNFLTGANVTFTGNNLWLSTPFSGYDPEGNQGNQNGDDGFGGFTYPNVRSYFVTLNVKL</sequence>
<keyword evidence="6 8" id="KW-0472">Membrane</keyword>
<dbReference type="Pfam" id="PF13715">
    <property type="entry name" value="CarbopepD_reg_2"/>
    <property type="match status" value="1"/>
</dbReference>
<comment type="subcellular location">
    <subcellularLocation>
        <location evidence="1 8">Cell outer membrane</location>
        <topology evidence="1 8">Multi-pass membrane protein</topology>
    </subcellularLocation>
</comment>
<proteinExistence type="inferred from homology"/>
<evidence type="ECO:0000256" key="7">
    <source>
        <dbReference type="ARBA" id="ARBA00023237"/>
    </source>
</evidence>
<keyword evidence="14" id="KW-1185">Reference proteome</keyword>
<dbReference type="Gene3D" id="2.170.130.10">
    <property type="entry name" value="TonB-dependent receptor, plug domain"/>
    <property type="match status" value="1"/>
</dbReference>
<dbReference type="PROSITE" id="PS52016">
    <property type="entry name" value="TONB_DEPENDENT_REC_3"/>
    <property type="match status" value="1"/>
</dbReference>
<dbReference type="Pfam" id="PF00593">
    <property type="entry name" value="TonB_dep_Rec_b-barrel"/>
    <property type="match status" value="1"/>
</dbReference>
<dbReference type="Gene3D" id="2.60.40.1120">
    <property type="entry name" value="Carboxypeptidase-like, regulatory domain"/>
    <property type="match status" value="1"/>
</dbReference>
<gene>
    <name evidence="13" type="ORF">GGR27_001530</name>
</gene>
<keyword evidence="7 8" id="KW-0998">Cell outer membrane</keyword>
<accession>A0ABX0XAP5</accession>
<evidence type="ECO:0000256" key="2">
    <source>
        <dbReference type="ARBA" id="ARBA00022448"/>
    </source>
</evidence>
<comment type="similarity">
    <text evidence="8 9">Belongs to the TonB-dependent receptor family.</text>
</comment>
<keyword evidence="4 8" id="KW-0812">Transmembrane</keyword>
<reference evidence="13 14" key="1">
    <citation type="submission" date="2020-03" db="EMBL/GenBank/DDBJ databases">
        <title>Genomic Encyclopedia of Type Strains, Phase IV (KMG-IV): sequencing the most valuable type-strain genomes for metagenomic binning, comparative biology and taxonomic classification.</title>
        <authorList>
            <person name="Goeker M."/>
        </authorList>
    </citation>
    <scope>NUCLEOTIDE SEQUENCE [LARGE SCALE GENOMIC DNA]</scope>
    <source>
        <strain evidence="13 14">DSM 105096</strain>
    </source>
</reference>
<evidence type="ECO:0000256" key="5">
    <source>
        <dbReference type="ARBA" id="ARBA00023077"/>
    </source>
</evidence>
<dbReference type="Proteomes" id="UP000770785">
    <property type="component" value="Unassembled WGS sequence"/>
</dbReference>
<feature type="signal peptide" evidence="10">
    <location>
        <begin position="1"/>
        <end position="29"/>
    </location>
</feature>
<feature type="domain" description="TonB-dependent receptor-like beta-barrel" evidence="11">
    <location>
        <begin position="396"/>
        <end position="772"/>
    </location>
</feature>
<dbReference type="Gene3D" id="2.40.170.20">
    <property type="entry name" value="TonB-dependent receptor, beta-barrel domain"/>
    <property type="match status" value="1"/>
</dbReference>
<dbReference type="NCBIfam" id="TIGR04056">
    <property type="entry name" value="OMP_RagA_SusC"/>
    <property type="match status" value="1"/>
</dbReference>
<evidence type="ECO:0000313" key="14">
    <source>
        <dbReference type="Proteomes" id="UP000770785"/>
    </source>
</evidence>
<protein>
    <submittedName>
        <fullName evidence="13">TonB-linked SusC/RagA family outer membrane protein</fullName>
    </submittedName>
</protein>
<name>A0ABX0XAP5_9BACT</name>
<dbReference type="InterPro" id="IPR037066">
    <property type="entry name" value="Plug_dom_sf"/>
</dbReference>
<keyword evidence="5 9" id="KW-0798">TonB box</keyword>
<dbReference type="InterPro" id="IPR000531">
    <property type="entry name" value="Beta-barrel_TonB"/>
</dbReference>
<dbReference type="InterPro" id="IPR012910">
    <property type="entry name" value="Plug_dom"/>
</dbReference>